<feature type="compositionally biased region" description="Basic and acidic residues" evidence="1">
    <location>
        <begin position="641"/>
        <end position="670"/>
    </location>
</feature>
<gene>
    <name evidence="4" type="ORF">ACFPOE_11410</name>
</gene>
<dbReference type="Proteomes" id="UP001596037">
    <property type="component" value="Unassembled WGS sequence"/>
</dbReference>
<evidence type="ECO:0000259" key="2">
    <source>
        <dbReference type="Pfam" id="PF05876"/>
    </source>
</evidence>
<accession>A0ABW0NGU5</accession>
<feature type="region of interest" description="Disordered" evidence="1">
    <location>
        <begin position="630"/>
        <end position="670"/>
    </location>
</feature>
<dbReference type="PANTHER" id="PTHR34413">
    <property type="entry name" value="PROPHAGE TAIL FIBER ASSEMBLY PROTEIN HOMOLOG TFAE-RELATED-RELATED"/>
    <property type="match status" value="1"/>
</dbReference>
<dbReference type="EMBL" id="JBHSMF010000006">
    <property type="protein sequence ID" value="MFC5498144.1"/>
    <property type="molecule type" value="Genomic_DNA"/>
</dbReference>
<evidence type="ECO:0000313" key="4">
    <source>
        <dbReference type="EMBL" id="MFC5498144.1"/>
    </source>
</evidence>
<organism evidence="4 5">
    <name type="scientific">Caenimonas terrae</name>
    <dbReference type="NCBI Taxonomy" id="696074"/>
    <lineage>
        <taxon>Bacteria</taxon>
        <taxon>Pseudomonadati</taxon>
        <taxon>Pseudomonadota</taxon>
        <taxon>Betaproteobacteria</taxon>
        <taxon>Burkholderiales</taxon>
        <taxon>Comamonadaceae</taxon>
        <taxon>Caenimonas</taxon>
    </lineage>
</organism>
<dbReference type="PANTHER" id="PTHR34413:SF2">
    <property type="entry name" value="PROPHAGE TAIL FIBER ASSEMBLY PROTEIN HOMOLOG TFAE-RELATED"/>
    <property type="match status" value="1"/>
</dbReference>
<dbReference type="RefSeq" id="WP_376850204.1">
    <property type="nucleotide sequence ID" value="NZ_JBHSMF010000006.1"/>
</dbReference>
<proteinExistence type="inferred from homology"/>
<reference evidence="5" key="1">
    <citation type="journal article" date="2019" name="Int. J. Syst. Evol. Microbiol.">
        <title>The Global Catalogue of Microorganisms (GCM) 10K type strain sequencing project: providing services to taxonomists for standard genome sequencing and annotation.</title>
        <authorList>
            <consortium name="The Broad Institute Genomics Platform"/>
            <consortium name="The Broad Institute Genome Sequencing Center for Infectious Disease"/>
            <person name="Wu L."/>
            <person name="Ma J."/>
        </authorList>
    </citation>
    <scope>NUCLEOTIDE SEQUENCE [LARGE SCALE GENOMIC DNA]</scope>
    <source>
        <strain evidence="5">CCUG 57401</strain>
    </source>
</reference>
<evidence type="ECO:0000256" key="1">
    <source>
        <dbReference type="SAM" id="MobiDB-lite"/>
    </source>
</evidence>
<dbReference type="Pfam" id="PF05876">
    <property type="entry name" value="GpA_ATPase"/>
    <property type="match status" value="1"/>
</dbReference>
<name>A0ABW0NGU5_9BURK</name>
<dbReference type="InterPro" id="IPR046454">
    <property type="entry name" value="GpA_endonuclease"/>
</dbReference>
<feature type="domain" description="Phage terminase large subunit GpA ATPase" evidence="2">
    <location>
        <begin position="48"/>
        <end position="302"/>
    </location>
</feature>
<feature type="domain" description="Terminase large subunit GpA endonuclease" evidence="3">
    <location>
        <begin position="315"/>
        <end position="612"/>
    </location>
</feature>
<evidence type="ECO:0000313" key="5">
    <source>
        <dbReference type="Proteomes" id="UP001596037"/>
    </source>
</evidence>
<dbReference type="InterPro" id="IPR008866">
    <property type="entry name" value="Phage_lambda_GpA-like"/>
</dbReference>
<sequence length="670" mass="75031">MSARDLPDHEARAIELVGEMMAAYLAPPPRVSVAEWAGKFRKIAKGPERGQWRNERTPYLVEPMECASSFSLYEEIVLMFATQLGKSEILYNSLMQRIHTEPQDMMMVQPTLQDAQDHSSKRFLPTILATPVMHGKVAVRKSRDESTSWRSRSIQGDFAVYFAGANSASSLASKPLGFAVADEIDKWPADVDNEGPPLGLLEERMSNFARRKLIVASTPNIKGASEIESRYLASDRRKYFVPCPHCGEFQVLEWGADKDHGIKWLKTAGGAARPETAVYICSSCSAAIEEFHKTAMLADGVWRAGAPGAARGKVAGFWLSKLYSPLGWRSWEELVEEWVEATEKHRLGQSAPLKKFKNSSLAETWEEKGLGADHNVLAQRAEDYPMGIVPRRGLMLTMGVDTQPDRLEARVWAFGRGEESWLISREIIYGDPNLDEGTEGSPWTRLTEIRRTPFLHESGSQMLVEVTCVDTGGHNTHAVYTYCRNHSTSHVLAIKGASVYDKPVLGKPTPVDVNWRGRSLPRGVKLWPIGTDTAKHLLYGRMRLTQAGPGFVHVPLAIKDTDEFEQMTAAKLLPATVKGKRVMRWITPSGKREEGGDCMVYAYAGACYLGIQNYRENSWARREQRYAPANPDLFAQPVDTYPKKEAVEPTASKPEEERRRESSKKATRDW</sequence>
<dbReference type="InterPro" id="IPR046453">
    <property type="entry name" value="GpA_ATPase"/>
</dbReference>
<dbReference type="InterPro" id="IPR051220">
    <property type="entry name" value="TFA_Chaperone"/>
</dbReference>
<comment type="caution">
    <text evidence="4">The sequence shown here is derived from an EMBL/GenBank/DDBJ whole genome shotgun (WGS) entry which is preliminary data.</text>
</comment>
<dbReference type="HAMAP" id="MF_04144">
    <property type="entry name" value="TERL_LAMBDA"/>
    <property type="match status" value="1"/>
</dbReference>
<keyword evidence="5" id="KW-1185">Reference proteome</keyword>
<dbReference type="Pfam" id="PF20454">
    <property type="entry name" value="GpA_nuclease"/>
    <property type="match status" value="1"/>
</dbReference>
<protein>
    <submittedName>
        <fullName evidence="4">Phage terminase large subunit family protein</fullName>
    </submittedName>
</protein>
<evidence type="ECO:0000259" key="3">
    <source>
        <dbReference type="Pfam" id="PF20454"/>
    </source>
</evidence>